<feature type="compositionally biased region" description="Low complexity" evidence="1">
    <location>
        <begin position="12"/>
        <end position="25"/>
    </location>
</feature>
<accession>A0A2U3NHV0</accession>
<protein>
    <submittedName>
        <fullName evidence="2">Integral membrane protein</fullName>
    </submittedName>
</protein>
<feature type="region of interest" description="Disordered" evidence="1">
    <location>
        <begin position="1"/>
        <end position="116"/>
    </location>
</feature>
<organism evidence="2 3">
    <name type="scientific">Mycobacterium terramassiliense</name>
    <dbReference type="NCBI Taxonomy" id="1841859"/>
    <lineage>
        <taxon>Bacteria</taxon>
        <taxon>Bacillati</taxon>
        <taxon>Actinomycetota</taxon>
        <taxon>Actinomycetes</taxon>
        <taxon>Mycobacteriales</taxon>
        <taxon>Mycobacteriaceae</taxon>
        <taxon>Mycobacterium</taxon>
    </lineage>
</organism>
<sequence>MPDPGWTTNAIPGTPATSGRGAAAAARREPRTRRNPYDRPYERPAPRGSRFDSHDAYEPYEPRRRRATPTGNGSNPTHHPISQVRYRDSGPAEDPGPARRRRAPRGFPAESWEYEG</sequence>
<evidence type="ECO:0000313" key="2">
    <source>
        <dbReference type="EMBL" id="SPM31098.1"/>
    </source>
</evidence>
<reference evidence="2 3" key="1">
    <citation type="submission" date="2017-01" db="EMBL/GenBank/DDBJ databases">
        <authorList>
            <consortium name="Urmite Genomes"/>
        </authorList>
    </citation>
    <scope>NUCLEOTIDE SEQUENCE [LARGE SCALE GENOMIC DNA]</scope>
    <source>
        <strain evidence="2 3">AB308</strain>
    </source>
</reference>
<feature type="compositionally biased region" description="Polar residues" evidence="1">
    <location>
        <begin position="1"/>
        <end position="11"/>
    </location>
</feature>
<proteinExistence type="predicted"/>
<dbReference type="Proteomes" id="UP000241595">
    <property type="component" value="Unassembled WGS sequence"/>
</dbReference>
<dbReference type="EMBL" id="FTRV01000015">
    <property type="protein sequence ID" value="SPM31098.1"/>
    <property type="molecule type" value="Genomic_DNA"/>
</dbReference>
<feature type="compositionally biased region" description="Basic and acidic residues" evidence="1">
    <location>
        <begin position="35"/>
        <end position="62"/>
    </location>
</feature>
<keyword evidence="3" id="KW-1185">Reference proteome</keyword>
<name>A0A2U3NHV0_9MYCO</name>
<gene>
    <name evidence="2" type="ORF">MTAB308_4611</name>
</gene>
<evidence type="ECO:0000256" key="1">
    <source>
        <dbReference type="SAM" id="MobiDB-lite"/>
    </source>
</evidence>
<evidence type="ECO:0000313" key="3">
    <source>
        <dbReference type="Proteomes" id="UP000241595"/>
    </source>
</evidence>
<dbReference type="AlphaFoldDB" id="A0A2U3NHV0"/>